<evidence type="ECO:0000313" key="3">
    <source>
        <dbReference type="Proteomes" id="UP000218209"/>
    </source>
</evidence>
<evidence type="ECO:0000313" key="2">
    <source>
        <dbReference type="EMBL" id="OSX76916.1"/>
    </source>
</evidence>
<accession>A0A1X6P833</accession>
<name>A0A1X6P833_PORUM</name>
<reference evidence="2 3" key="1">
    <citation type="submission" date="2017-03" db="EMBL/GenBank/DDBJ databases">
        <title>WGS assembly of Porphyra umbilicalis.</title>
        <authorList>
            <person name="Brawley S.H."/>
            <person name="Blouin N.A."/>
            <person name="Ficko-Blean E."/>
            <person name="Wheeler G.L."/>
            <person name="Lohr M."/>
            <person name="Goodson H.V."/>
            <person name="Jenkins J.W."/>
            <person name="Blaby-Haas C.E."/>
            <person name="Helliwell K.E."/>
            <person name="Chan C."/>
            <person name="Marriage T."/>
            <person name="Bhattacharya D."/>
            <person name="Klein A.S."/>
            <person name="Badis Y."/>
            <person name="Brodie J."/>
            <person name="Cao Y."/>
            <person name="Collen J."/>
            <person name="Dittami S.M."/>
            <person name="Gachon C.M."/>
            <person name="Green B.R."/>
            <person name="Karpowicz S."/>
            <person name="Kim J.W."/>
            <person name="Kudahl U."/>
            <person name="Lin S."/>
            <person name="Michel G."/>
            <person name="Mittag M."/>
            <person name="Olson B.J."/>
            <person name="Pangilinan J."/>
            <person name="Peng Y."/>
            <person name="Qiu H."/>
            <person name="Shu S."/>
            <person name="Singer J.T."/>
            <person name="Smith A.G."/>
            <person name="Sprecher B.N."/>
            <person name="Wagner V."/>
            <person name="Wang W."/>
            <person name="Wang Z.-Y."/>
            <person name="Yan J."/>
            <person name="Yarish C."/>
            <person name="Zoeuner-Riek S."/>
            <person name="Zhuang Y."/>
            <person name="Zou Y."/>
            <person name="Lindquist E.A."/>
            <person name="Grimwood J."/>
            <person name="Barry K."/>
            <person name="Rokhsar D.S."/>
            <person name="Schmutz J."/>
            <person name="Stiller J.W."/>
            <person name="Grossman A.R."/>
            <person name="Prochnik S.E."/>
        </authorList>
    </citation>
    <scope>NUCLEOTIDE SEQUENCE [LARGE SCALE GENOMIC DNA]</scope>
    <source>
        <strain evidence="2">4086291</strain>
    </source>
</reference>
<feature type="compositionally biased region" description="Low complexity" evidence="1">
    <location>
        <begin position="93"/>
        <end position="103"/>
    </location>
</feature>
<evidence type="ECO:0000256" key="1">
    <source>
        <dbReference type="SAM" id="MobiDB-lite"/>
    </source>
</evidence>
<proteinExistence type="predicted"/>
<feature type="region of interest" description="Disordered" evidence="1">
    <location>
        <begin position="93"/>
        <end position="125"/>
    </location>
</feature>
<protein>
    <submittedName>
        <fullName evidence="2">Uncharacterized protein</fullName>
    </submittedName>
</protein>
<dbReference type="EMBL" id="KV918851">
    <property type="protein sequence ID" value="OSX76916.1"/>
    <property type="molecule type" value="Genomic_DNA"/>
</dbReference>
<gene>
    <name evidence="2" type="ORF">BU14_0169s0017</name>
</gene>
<dbReference type="AlphaFoldDB" id="A0A1X6P833"/>
<keyword evidence="3" id="KW-1185">Reference proteome</keyword>
<organism evidence="2 3">
    <name type="scientific">Porphyra umbilicalis</name>
    <name type="common">Purple laver</name>
    <name type="synonym">Red alga</name>
    <dbReference type="NCBI Taxonomy" id="2786"/>
    <lineage>
        <taxon>Eukaryota</taxon>
        <taxon>Rhodophyta</taxon>
        <taxon>Bangiophyceae</taxon>
        <taxon>Bangiales</taxon>
        <taxon>Bangiaceae</taxon>
        <taxon>Porphyra</taxon>
    </lineage>
</organism>
<feature type="region of interest" description="Disordered" evidence="1">
    <location>
        <begin position="28"/>
        <end position="47"/>
    </location>
</feature>
<sequence length="154" mass="16527">MPLDATARPTWPLPRRYDSIISATYVLPQPPGASKKTRSPRCSSSASRTASHASRWLGWCVGSLWATKASSYCFFDRSSLAKAGARMLAAAPAPTTATAGSPRKSIGAPSAPVDARGNGSAKFVRRRPIPISRRSIYSSTYRRVPASVAYKSRP</sequence>
<dbReference type="Proteomes" id="UP000218209">
    <property type="component" value="Unassembled WGS sequence"/>
</dbReference>